<dbReference type="InterPro" id="IPR017850">
    <property type="entry name" value="Alkaline_phosphatase_core_sf"/>
</dbReference>
<dbReference type="AlphaFoldDB" id="M5RX96"/>
<evidence type="ECO:0000313" key="5">
    <source>
        <dbReference type="EMBL" id="EMI20032.1"/>
    </source>
</evidence>
<evidence type="ECO:0000259" key="4">
    <source>
        <dbReference type="Pfam" id="PF16347"/>
    </source>
</evidence>
<feature type="domain" description="Sulfatase N-terminal" evidence="3">
    <location>
        <begin position="37"/>
        <end position="301"/>
    </location>
</feature>
<dbReference type="PATRIC" id="fig|1265738.3.peg.3045"/>
<dbReference type="InterPro" id="IPR000917">
    <property type="entry name" value="Sulfatase_N"/>
</dbReference>
<evidence type="ECO:0000256" key="1">
    <source>
        <dbReference type="SAM" id="MobiDB-lite"/>
    </source>
</evidence>
<dbReference type="PANTHER" id="PTHR43751:SF1">
    <property type="entry name" value="SULFATASE ATSG-RELATED"/>
    <property type="match status" value="1"/>
</dbReference>
<reference evidence="5 6" key="1">
    <citation type="journal article" date="2013" name="Mar. Genomics">
        <title>Expression of sulfatases in Rhodopirellula baltica and the diversity of sulfatases in the genus Rhodopirellula.</title>
        <authorList>
            <person name="Wegner C.E."/>
            <person name="Richter-Heitmann T."/>
            <person name="Klindworth A."/>
            <person name="Klockow C."/>
            <person name="Richter M."/>
            <person name="Achstetter T."/>
            <person name="Glockner F.O."/>
            <person name="Harder J."/>
        </authorList>
    </citation>
    <scope>NUCLEOTIDE SEQUENCE [LARGE SCALE GENOMIC DNA]</scope>
    <source>
        <strain evidence="5 6">SM1</strain>
    </source>
</reference>
<dbReference type="Proteomes" id="UP000011991">
    <property type="component" value="Unassembled WGS sequence"/>
</dbReference>
<accession>M5RX96</accession>
<name>M5RX96_9BACT</name>
<dbReference type="Gene3D" id="3.40.720.10">
    <property type="entry name" value="Alkaline Phosphatase, subunit A"/>
    <property type="match status" value="1"/>
</dbReference>
<evidence type="ECO:0000313" key="6">
    <source>
        <dbReference type="Proteomes" id="UP000011991"/>
    </source>
</evidence>
<feature type="domain" description="N-sulphoglucosamine sulphohydrolase C-terminal" evidence="4">
    <location>
        <begin position="383"/>
        <end position="438"/>
    </location>
</feature>
<feature type="region of interest" description="Disordered" evidence="1">
    <location>
        <begin position="466"/>
        <end position="502"/>
    </location>
</feature>
<dbReference type="InterPro" id="IPR052701">
    <property type="entry name" value="GAG_Ulvan_Degrading_Sulfatases"/>
</dbReference>
<evidence type="ECO:0000256" key="2">
    <source>
        <dbReference type="SAM" id="SignalP"/>
    </source>
</evidence>
<keyword evidence="2" id="KW-0732">Signal</keyword>
<sequence length="502" mass="55799">MRPFAAVRTVALAIGMLVAIVDVAPVAAADGSTRPANIVFIIADDCTFRDIGCYGGQAHTPNIDRLAQSGMKFNRCFQAAPMCSPTRHNLYTGLYPVKSGAYPNHTFAQDGTESIVHYLKPLGYRVALSGKRHVGPNEVFPFEYSGKGNPDMQQIDQLFAECKESKTPFCLFACSNEPHSPWNKGDASRYPPAKIKLPPYIVDTPMVRETFAKYLAEITYFDDQVGQILDRLDKHQLQDDTLVMVVSEQGNSFPFAKWTCYSNGLQSAMIVRWPGKVQAGSTTDAMVEYVDVTPTFLDVAGTTSPPKLDGKSFVPVLTGKTDQHKSFSYGLMTTRGIINGSDAYAIRTVRGQQYRLIWNLNHETKFTNACTQAPYFQSMVEAAKAGNSNAHELVNRYYYRPELELYDCNADPLEMNNLAENPEYASVIKELKSNLDQWMASQGDEGIETEYDAILHQNAYKNMTREEAREAWKTKNTKKAKQQGGSGKKRKAKKSAGGSRGD</sequence>
<dbReference type="CDD" id="cd16027">
    <property type="entry name" value="SGSH"/>
    <property type="match status" value="1"/>
</dbReference>
<feature type="chain" id="PRO_5004071145" evidence="2">
    <location>
        <begin position="29"/>
        <end position="502"/>
    </location>
</feature>
<evidence type="ECO:0000259" key="3">
    <source>
        <dbReference type="Pfam" id="PF00884"/>
    </source>
</evidence>
<organism evidence="5 6">
    <name type="scientific">Rhodopirellula maiorica SM1</name>
    <dbReference type="NCBI Taxonomy" id="1265738"/>
    <lineage>
        <taxon>Bacteria</taxon>
        <taxon>Pseudomonadati</taxon>
        <taxon>Planctomycetota</taxon>
        <taxon>Planctomycetia</taxon>
        <taxon>Pirellulales</taxon>
        <taxon>Pirellulaceae</taxon>
        <taxon>Novipirellula</taxon>
    </lineage>
</organism>
<dbReference type="EMBL" id="ANOG01000437">
    <property type="protein sequence ID" value="EMI20032.1"/>
    <property type="molecule type" value="Genomic_DNA"/>
</dbReference>
<gene>
    <name evidence="5" type="ORF">RMSM_03045</name>
</gene>
<dbReference type="SUPFAM" id="SSF53649">
    <property type="entry name" value="Alkaline phosphatase-like"/>
    <property type="match status" value="1"/>
</dbReference>
<dbReference type="InterPro" id="IPR032506">
    <property type="entry name" value="SGSH_C"/>
</dbReference>
<keyword evidence="6" id="KW-1185">Reference proteome</keyword>
<feature type="compositionally biased region" description="Basic residues" evidence="1">
    <location>
        <begin position="475"/>
        <end position="494"/>
    </location>
</feature>
<dbReference type="Pfam" id="PF16347">
    <property type="entry name" value="SGSH_C"/>
    <property type="match status" value="1"/>
</dbReference>
<dbReference type="Pfam" id="PF00884">
    <property type="entry name" value="Sulfatase"/>
    <property type="match status" value="1"/>
</dbReference>
<feature type="signal peptide" evidence="2">
    <location>
        <begin position="1"/>
        <end position="28"/>
    </location>
</feature>
<proteinExistence type="predicted"/>
<dbReference type="PANTHER" id="PTHR43751">
    <property type="entry name" value="SULFATASE"/>
    <property type="match status" value="1"/>
</dbReference>
<comment type="caution">
    <text evidence="5">The sequence shown here is derived from an EMBL/GenBank/DDBJ whole genome shotgun (WGS) entry which is preliminary data.</text>
</comment>
<protein>
    <submittedName>
        <fullName evidence="5">Sulfatase atsG</fullName>
    </submittedName>
</protein>